<feature type="transmembrane region" description="Helical" evidence="8">
    <location>
        <begin position="173"/>
        <end position="196"/>
    </location>
</feature>
<evidence type="ECO:0000256" key="6">
    <source>
        <dbReference type="ARBA" id="ARBA00022989"/>
    </source>
</evidence>
<feature type="transmembrane region" description="Helical" evidence="8">
    <location>
        <begin position="31"/>
        <end position="57"/>
    </location>
</feature>
<evidence type="ECO:0000256" key="5">
    <source>
        <dbReference type="ARBA" id="ARBA00022729"/>
    </source>
</evidence>
<organism evidence="10 11">
    <name type="scientific">Corallincola platygyrae</name>
    <dbReference type="NCBI Taxonomy" id="1193278"/>
    <lineage>
        <taxon>Bacteria</taxon>
        <taxon>Pseudomonadati</taxon>
        <taxon>Pseudomonadota</taxon>
        <taxon>Gammaproteobacteria</taxon>
        <taxon>Alteromonadales</taxon>
        <taxon>Psychromonadaceae</taxon>
        <taxon>Corallincola</taxon>
    </lineage>
</organism>
<keyword evidence="4 8" id="KW-0812">Transmembrane</keyword>
<dbReference type="Gene3D" id="1.10.3860.10">
    <property type="entry name" value="Sodium:dicarboxylate symporter"/>
    <property type="match status" value="1"/>
</dbReference>
<feature type="transmembrane region" description="Helical" evidence="8">
    <location>
        <begin position="69"/>
        <end position="96"/>
    </location>
</feature>
<dbReference type="Pfam" id="PF00497">
    <property type="entry name" value="SBP_bac_3"/>
    <property type="match status" value="1"/>
</dbReference>
<feature type="domain" description="Solute-binding protein family 3/N-terminal" evidence="9">
    <location>
        <begin position="473"/>
        <end position="697"/>
    </location>
</feature>
<dbReference type="Gene3D" id="3.40.190.10">
    <property type="entry name" value="Periplasmic binding protein-like II"/>
    <property type="match status" value="2"/>
</dbReference>
<evidence type="ECO:0000256" key="3">
    <source>
        <dbReference type="ARBA" id="ARBA00022448"/>
    </source>
</evidence>
<feature type="transmembrane region" description="Helical" evidence="8">
    <location>
        <begin position="208"/>
        <end position="233"/>
    </location>
</feature>
<keyword evidence="3" id="KW-0813">Transport</keyword>
<feature type="transmembrane region" description="Helical" evidence="8">
    <location>
        <begin position="245"/>
        <end position="263"/>
    </location>
</feature>
<evidence type="ECO:0000259" key="9">
    <source>
        <dbReference type="SMART" id="SM00062"/>
    </source>
</evidence>
<name>A0ABW4XN40_9GAMM</name>
<accession>A0ABW4XN40</accession>
<feature type="transmembrane region" description="Helical" evidence="8">
    <location>
        <begin position="286"/>
        <end position="312"/>
    </location>
</feature>
<dbReference type="Proteomes" id="UP001597380">
    <property type="component" value="Unassembled WGS sequence"/>
</dbReference>
<feature type="transmembrane region" description="Helical" evidence="8">
    <location>
        <begin position="7"/>
        <end position="25"/>
    </location>
</feature>
<evidence type="ECO:0000256" key="1">
    <source>
        <dbReference type="ARBA" id="ARBA00004141"/>
    </source>
</evidence>
<keyword evidence="7 8" id="KW-0472">Membrane</keyword>
<feature type="transmembrane region" description="Helical" evidence="8">
    <location>
        <begin position="324"/>
        <end position="348"/>
    </location>
</feature>
<evidence type="ECO:0000256" key="2">
    <source>
        <dbReference type="ARBA" id="ARBA00010333"/>
    </source>
</evidence>
<comment type="similarity">
    <text evidence="2">Belongs to the bacterial solute-binding protein 3 family.</text>
</comment>
<evidence type="ECO:0000313" key="10">
    <source>
        <dbReference type="EMBL" id="MFD2096269.1"/>
    </source>
</evidence>
<dbReference type="InterPro" id="IPR036458">
    <property type="entry name" value="Na:dicarbo_symporter_sf"/>
</dbReference>
<feature type="transmembrane region" description="Helical" evidence="8">
    <location>
        <begin position="368"/>
        <end position="388"/>
    </location>
</feature>
<evidence type="ECO:0000313" key="11">
    <source>
        <dbReference type="Proteomes" id="UP001597380"/>
    </source>
</evidence>
<keyword evidence="6 8" id="KW-1133">Transmembrane helix</keyword>
<feature type="transmembrane region" description="Helical" evidence="8">
    <location>
        <begin position="131"/>
        <end position="152"/>
    </location>
</feature>
<keyword evidence="11" id="KW-1185">Reference proteome</keyword>
<dbReference type="RefSeq" id="WP_345339352.1">
    <property type="nucleotide sequence ID" value="NZ_BAABLI010000008.1"/>
</dbReference>
<comment type="caution">
    <text evidence="10">The sequence shown here is derived from an EMBL/GenBank/DDBJ whole genome shotgun (WGS) entry which is preliminary data.</text>
</comment>
<dbReference type="SMART" id="SM00062">
    <property type="entry name" value="PBPb"/>
    <property type="match status" value="1"/>
</dbReference>
<dbReference type="PANTHER" id="PTHR35936">
    <property type="entry name" value="MEMBRANE-BOUND LYTIC MUREIN TRANSGLYCOSYLASE F"/>
    <property type="match status" value="1"/>
</dbReference>
<comment type="subcellular location">
    <subcellularLocation>
        <location evidence="1">Membrane</location>
        <topology evidence="1">Multi-pass membrane protein</topology>
    </subcellularLocation>
</comment>
<keyword evidence="5" id="KW-0732">Signal</keyword>
<evidence type="ECO:0000256" key="4">
    <source>
        <dbReference type="ARBA" id="ARBA00022692"/>
    </source>
</evidence>
<protein>
    <submittedName>
        <fullName evidence="10">Cation:dicarboxylate symporter family transporter</fullName>
    </submittedName>
</protein>
<dbReference type="InterPro" id="IPR001991">
    <property type="entry name" value="Na-dicarboxylate_symporter"/>
</dbReference>
<dbReference type="Pfam" id="PF00375">
    <property type="entry name" value="SDF"/>
    <property type="match status" value="1"/>
</dbReference>
<dbReference type="SUPFAM" id="SSF118215">
    <property type="entry name" value="Proton glutamate symport protein"/>
    <property type="match status" value="1"/>
</dbReference>
<dbReference type="SUPFAM" id="SSF53850">
    <property type="entry name" value="Periplasmic binding protein-like II"/>
    <property type="match status" value="1"/>
</dbReference>
<gene>
    <name evidence="10" type="ORF">ACFSJ3_09770</name>
</gene>
<dbReference type="InterPro" id="IPR001638">
    <property type="entry name" value="Solute-binding_3/MltF_N"/>
</dbReference>
<dbReference type="EMBL" id="JBHUHT010000012">
    <property type="protein sequence ID" value="MFD2096269.1"/>
    <property type="molecule type" value="Genomic_DNA"/>
</dbReference>
<evidence type="ECO:0000256" key="8">
    <source>
        <dbReference type="SAM" id="Phobius"/>
    </source>
</evidence>
<sequence>MKFKLSLSSLILLAMFAGIAVGLFFGEMVGWMEWIGTGVILLMQMTILPYVTVSLISGIGRLEGKAAKLLFSQAGIVMLIIWGLALVGILVLPFAFPEVTTASFFSTSVVTSPPPVNYYDLYIPANPFKSLAIGAIPAVVIFSIALGIAFINMDGRESVISLMDVIGKGLSRVTTFMVKTLPVGVFASAAGASGTLTVDEFASLQVFLVAYALLCLALSFWIFPAIVAAITPFSYREVMKVSRDSLVTAFATGNIFIVLPVLIEGSKKLFEEKQLKGKETDGHLDVLLPIAFTFPNAGKLTVIFFVLFCGWFTGKDVAFSDYPMLALSGLLSLFGSVHAAIPFMLNSLQLPADLYQLFLVSSFITGKFNSLVAVMHLLIFGLLTTALIQKQWKVGTGHLIKAGITLVAGLVLMIVSTRMMAGFIISEGENTSELLERMSVVKEVPTAVKDSYPKLNQASGPVANLQAIIKRGVLRVGYLPKNAPFTYFNEQENVVGMDIALMNSFADELGVEIELIPYDPQKIDITLNQAHIDIAVSGIAMDAAIMDKLQFSDPVLDLHMALVAKDYRLKQFSSLQYLRETSGLKIAIVGQEQFRDRIQAARPDIKVFQLNSYLEYFNQPKEIYDALLISAEAGYAWSILYPDYGVVVPEGSDYKFPVAYAVANGNYSLLYYLNSWLALKKTEGLVNTEYEFWILGKGAKQQVPRWSVIKDVLGWVE</sequence>
<feature type="transmembrane region" description="Helical" evidence="8">
    <location>
        <begin position="400"/>
        <end position="425"/>
    </location>
</feature>
<proteinExistence type="inferred from homology"/>
<reference evidence="11" key="1">
    <citation type="journal article" date="2019" name="Int. J. Syst. Evol. Microbiol.">
        <title>The Global Catalogue of Microorganisms (GCM) 10K type strain sequencing project: providing services to taxonomists for standard genome sequencing and annotation.</title>
        <authorList>
            <consortium name="The Broad Institute Genomics Platform"/>
            <consortium name="The Broad Institute Genome Sequencing Center for Infectious Disease"/>
            <person name="Wu L."/>
            <person name="Ma J."/>
        </authorList>
    </citation>
    <scope>NUCLEOTIDE SEQUENCE [LARGE SCALE GENOMIC DNA]</scope>
    <source>
        <strain evidence="11">CGMCC 1.10992</strain>
    </source>
</reference>
<dbReference type="PANTHER" id="PTHR35936:SF19">
    <property type="entry name" value="AMINO-ACID-BINDING PROTEIN YXEM-RELATED"/>
    <property type="match status" value="1"/>
</dbReference>
<evidence type="ECO:0000256" key="7">
    <source>
        <dbReference type="ARBA" id="ARBA00023136"/>
    </source>
</evidence>